<organism evidence="2 3">
    <name type="scientific">Ajellomyces capsulatus</name>
    <name type="common">Darling's disease fungus</name>
    <name type="synonym">Histoplasma capsulatum</name>
    <dbReference type="NCBI Taxonomy" id="5037"/>
    <lineage>
        <taxon>Eukaryota</taxon>
        <taxon>Fungi</taxon>
        <taxon>Dikarya</taxon>
        <taxon>Ascomycota</taxon>
        <taxon>Pezizomycotina</taxon>
        <taxon>Eurotiomycetes</taxon>
        <taxon>Eurotiomycetidae</taxon>
        <taxon>Onygenales</taxon>
        <taxon>Ajellomycetaceae</taxon>
        <taxon>Histoplasma</taxon>
    </lineage>
</organism>
<dbReference type="Proteomes" id="UP000663671">
    <property type="component" value="Chromosome 4"/>
</dbReference>
<dbReference type="AlphaFoldDB" id="A0A8A1M364"/>
<dbReference type="VEuPathDB" id="FungiDB:I7I51_05240"/>
<name>A0A8A1M364_AJECA</name>
<evidence type="ECO:0000313" key="3">
    <source>
        <dbReference type="Proteomes" id="UP000663671"/>
    </source>
</evidence>
<gene>
    <name evidence="2" type="ORF">I7I51_05240</name>
</gene>
<sequence length="394" mass="45506">MFVFKYKRNRSSLMSIFATRATMSQQSLRKLDSIIGDTFQLRNDGEDSFPSLKAKVLHLATQIAALERLEPVARLIREGELLPMRKLNYNIKKLSEDDSKCDDHEDSRWTCLQKLGCQTAVFCMISFSGLAQLPAEEYDWLLKNVQRYMRGQGLPRNWVAREQIRKVMANAPRRPNAISFLNSYHKLEMQWCDTTETNTIQEKSAWEGMRNGNLQQFPPASNPHENKTEPIPTVQAEYLATEKAEVQQEMAQSGRLHIGQQRRANKKRSEYQVTDERPSKRVQLRPQQIPELEFPGQGNYCPFSFTTRDKIEKLPEPFCTGLKRSNLWKKEKETGGLEVTNCLAMYLPERKADAFFVITISYDDGFNISNFLGLGEPEILESEEYVTEEALLRD</sequence>
<feature type="region of interest" description="Disordered" evidence="1">
    <location>
        <begin position="253"/>
        <end position="282"/>
    </location>
</feature>
<dbReference type="EMBL" id="CP069110">
    <property type="protein sequence ID" value="QSS60441.1"/>
    <property type="molecule type" value="Genomic_DNA"/>
</dbReference>
<accession>A0A8A1M364</accession>
<protein>
    <submittedName>
        <fullName evidence="2">Uncharacterized protein</fullName>
    </submittedName>
</protein>
<evidence type="ECO:0000256" key="1">
    <source>
        <dbReference type="SAM" id="MobiDB-lite"/>
    </source>
</evidence>
<dbReference type="OrthoDB" id="4207285at2759"/>
<evidence type="ECO:0000313" key="2">
    <source>
        <dbReference type="EMBL" id="QSS60441.1"/>
    </source>
</evidence>
<feature type="compositionally biased region" description="Basic and acidic residues" evidence="1">
    <location>
        <begin position="267"/>
        <end position="279"/>
    </location>
</feature>
<proteinExistence type="predicted"/>
<reference evidence="2" key="1">
    <citation type="submission" date="2021-01" db="EMBL/GenBank/DDBJ databases">
        <title>Chromosome-level genome assembly of a human fungal pathogen reveals clustering of transcriptionally co-regulated genes.</title>
        <authorList>
            <person name="Voorhies M."/>
            <person name="Cohen S."/>
            <person name="Shea T.P."/>
            <person name="Petrus S."/>
            <person name="Munoz J.F."/>
            <person name="Poplawski S."/>
            <person name="Goldman W.E."/>
            <person name="Michael T."/>
            <person name="Cuomo C.A."/>
            <person name="Sil A."/>
            <person name="Beyhan S."/>
        </authorList>
    </citation>
    <scope>NUCLEOTIDE SEQUENCE</scope>
    <source>
        <strain evidence="2">WU24</strain>
    </source>
</reference>